<keyword evidence="1 2" id="KW-0732">Signal</keyword>
<evidence type="ECO:0000313" key="4">
    <source>
        <dbReference type="Proteomes" id="UP000032683"/>
    </source>
</evidence>
<organism evidence="3 4">
    <name type="scientific">Komagataeibacter xylinus NBRC 13693</name>
    <dbReference type="NCBI Taxonomy" id="1234668"/>
    <lineage>
        <taxon>Bacteria</taxon>
        <taxon>Pseudomonadati</taxon>
        <taxon>Pseudomonadota</taxon>
        <taxon>Alphaproteobacteria</taxon>
        <taxon>Acetobacterales</taxon>
        <taxon>Acetobacteraceae</taxon>
        <taxon>Komagataeibacter</taxon>
    </lineage>
</organism>
<dbReference type="EMBL" id="BANJ01000051">
    <property type="protein sequence ID" value="GAO00556.1"/>
    <property type="molecule type" value="Genomic_DNA"/>
</dbReference>
<protein>
    <submittedName>
        <fullName evidence="3">ABC transporter spermidine/putrescine permease</fullName>
    </submittedName>
</protein>
<comment type="caution">
    <text evidence="3">The sequence shown here is derived from an EMBL/GenBank/DDBJ whole genome shotgun (WGS) entry which is preliminary data.</text>
</comment>
<evidence type="ECO:0000313" key="3">
    <source>
        <dbReference type="EMBL" id="GAO00556.1"/>
    </source>
</evidence>
<name>A0A0D6QC64_KOMXY</name>
<gene>
    <name evidence="3" type="ORF">Gxy13693_051_015</name>
</gene>
<dbReference type="InterPro" id="IPR006059">
    <property type="entry name" value="SBP"/>
</dbReference>
<reference evidence="3 4" key="1">
    <citation type="submission" date="2012-11" db="EMBL/GenBank/DDBJ databases">
        <title>Whole genome sequence of Gluconacetobacter xylinus NBRC 13693.</title>
        <authorList>
            <person name="Azuma Y."/>
            <person name="Higashiura N."/>
            <person name="Hirakawa H."/>
            <person name="Matsushita K."/>
        </authorList>
    </citation>
    <scope>NUCLEOTIDE SEQUENCE [LARGE SCALE GENOMIC DNA]</scope>
    <source>
        <strain evidence="3 4">NBRC 13693</strain>
    </source>
</reference>
<proteinExistence type="predicted"/>
<evidence type="ECO:0000256" key="1">
    <source>
        <dbReference type="ARBA" id="ARBA00022729"/>
    </source>
</evidence>
<dbReference type="SUPFAM" id="SSF53850">
    <property type="entry name" value="Periplasmic binding protein-like II"/>
    <property type="match status" value="1"/>
</dbReference>
<dbReference type="Pfam" id="PF13416">
    <property type="entry name" value="SBP_bac_8"/>
    <property type="match status" value="1"/>
</dbReference>
<dbReference type="PANTHER" id="PTHR30222:SF2">
    <property type="entry name" value="ABC TRANSPORTER SUBSTRATE-BINDING PROTEIN"/>
    <property type="match status" value="1"/>
</dbReference>
<dbReference type="Proteomes" id="UP000032683">
    <property type="component" value="Unassembled WGS sequence"/>
</dbReference>
<feature type="chain" id="PRO_5002310623" evidence="2">
    <location>
        <begin position="34"/>
        <end position="342"/>
    </location>
</feature>
<dbReference type="PANTHER" id="PTHR30222">
    <property type="entry name" value="SPERMIDINE/PUTRESCINE-BINDING PERIPLASMIC PROTEIN"/>
    <property type="match status" value="1"/>
</dbReference>
<dbReference type="Gene3D" id="3.40.190.10">
    <property type="entry name" value="Periplasmic binding protein-like II"/>
    <property type="match status" value="2"/>
</dbReference>
<dbReference type="AlphaFoldDB" id="A0A0D6QC64"/>
<feature type="signal peptide" evidence="2">
    <location>
        <begin position="1"/>
        <end position="33"/>
    </location>
</feature>
<dbReference type="RefSeq" id="WP_048856846.1">
    <property type="nucleotide sequence ID" value="NZ_BANJ01000051.1"/>
</dbReference>
<accession>A0A0D6QC64</accession>
<evidence type="ECO:0000256" key="2">
    <source>
        <dbReference type="SAM" id="SignalP"/>
    </source>
</evidence>
<sequence length="342" mass="37106">MFQFAFRPRVRAALSCLLAAASVPAVLPAPAGAAVPVRHRAALVVASTESQLGQAQDAAFLQPFARSARQPVVRKAWNGSLVDLDAHGLHAGRAGTWSLVFAEDSTIRAACVGELVIHLAGSATNPDGCGVPGLTAQVVVAWDQTRHRSAPRWADFWDIVRFPGKRGLRRDPRTTLEIALMADGVAPGDVYNQLATPQGVDRAFRKLSQLRPYITWWSTPTDATSILERGQVLMSSAPDDAVHNISVRHRNTIGINTDMALSYGLSWGVVAGQSAFRLGQARNLLHFIVQPAQQAAFRARYPAATPPDTAHPPVALPVDVQFWQVHYPALLQRFDTWLRDAG</sequence>